<reference evidence="2 3" key="1">
    <citation type="submission" date="2021-01" db="EMBL/GenBank/DDBJ databases">
        <title>Chryseolinea sp. Jin1 Genome sequencing and assembly.</title>
        <authorList>
            <person name="Kim I."/>
        </authorList>
    </citation>
    <scope>NUCLEOTIDE SEQUENCE [LARGE SCALE GENOMIC DNA]</scope>
    <source>
        <strain evidence="2 3">Jin1</strain>
    </source>
</reference>
<keyword evidence="2" id="KW-0238">DNA-binding</keyword>
<dbReference type="InterPro" id="IPR007492">
    <property type="entry name" value="LytTR_DNA-bd_dom"/>
</dbReference>
<accession>A0ABS1KTC8</accession>
<dbReference type="RefSeq" id="WP_202011042.1">
    <property type="nucleotide sequence ID" value="NZ_JAERRB010000004.1"/>
</dbReference>
<sequence length="93" mass="10737">MSETASSSLVPYKDKIIPVKLQDTAVFYLENDLVHLISFNEKEYFPGKNLEELEKIGGKDFYRADRQFLMNRNAVRDVSNQLGKKLWVNVSVP</sequence>
<gene>
    <name evidence="2" type="ORF">JI741_15470</name>
</gene>
<evidence type="ECO:0000313" key="2">
    <source>
        <dbReference type="EMBL" id="MBL0742624.1"/>
    </source>
</evidence>
<dbReference type="GO" id="GO:0003677">
    <property type="term" value="F:DNA binding"/>
    <property type="evidence" value="ECO:0007669"/>
    <property type="project" value="UniProtKB-KW"/>
</dbReference>
<comment type="caution">
    <text evidence="2">The sequence shown here is derived from an EMBL/GenBank/DDBJ whole genome shotgun (WGS) entry which is preliminary data.</text>
</comment>
<protein>
    <submittedName>
        <fullName evidence="2">LytTR family transcriptional regulator DNA-binding domain-containing protein</fullName>
    </submittedName>
</protein>
<name>A0ABS1KTC8_9BACT</name>
<dbReference type="Gene3D" id="2.40.50.1020">
    <property type="entry name" value="LytTr DNA-binding domain"/>
    <property type="match status" value="1"/>
</dbReference>
<dbReference type="EMBL" id="JAERRB010000004">
    <property type="protein sequence ID" value="MBL0742624.1"/>
    <property type="molecule type" value="Genomic_DNA"/>
</dbReference>
<organism evidence="2 3">
    <name type="scientific">Chryseolinea lacunae</name>
    <dbReference type="NCBI Taxonomy" id="2801331"/>
    <lineage>
        <taxon>Bacteria</taxon>
        <taxon>Pseudomonadati</taxon>
        <taxon>Bacteroidota</taxon>
        <taxon>Cytophagia</taxon>
        <taxon>Cytophagales</taxon>
        <taxon>Fulvivirgaceae</taxon>
        <taxon>Chryseolinea</taxon>
    </lineage>
</organism>
<keyword evidence="3" id="KW-1185">Reference proteome</keyword>
<evidence type="ECO:0000259" key="1">
    <source>
        <dbReference type="Pfam" id="PF04397"/>
    </source>
</evidence>
<evidence type="ECO:0000313" key="3">
    <source>
        <dbReference type="Proteomes" id="UP000613030"/>
    </source>
</evidence>
<dbReference type="Proteomes" id="UP000613030">
    <property type="component" value="Unassembled WGS sequence"/>
</dbReference>
<dbReference type="Pfam" id="PF04397">
    <property type="entry name" value="LytTR"/>
    <property type="match status" value="1"/>
</dbReference>
<feature type="domain" description="HTH LytTR-type" evidence="1">
    <location>
        <begin position="14"/>
        <end position="85"/>
    </location>
</feature>
<proteinExistence type="predicted"/>